<comment type="caution">
    <text evidence="1">The sequence shown here is derived from an EMBL/GenBank/DDBJ whole genome shotgun (WGS) entry which is preliminary data.</text>
</comment>
<sequence length="84" mass="9347">MIAWATKSSKENKGDTIVPDGLPDLPAVNKQWGKLKAVIQDNTMKLNIGEFETEIKHAAMLREKTNVTITFAFGEMSVRNVSIQ</sequence>
<dbReference type="RefSeq" id="WP_186776114.1">
    <property type="nucleotide sequence ID" value="NZ_SJPX01000002.1"/>
</dbReference>
<dbReference type="Proteomes" id="UP000317977">
    <property type="component" value="Unassembled WGS sequence"/>
</dbReference>
<name>A0A5C6F509_9BACT</name>
<reference evidence="1 2" key="1">
    <citation type="submission" date="2019-02" db="EMBL/GenBank/DDBJ databases">
        <title>Deep-cultivation of Planctomycetes and their phenomic and genomic characterization uncovers novel biology.</title>
        <authorList>
            <person name="Wiegand S."/>
            <person name="Jogler M."/>
            <person name="Boedeker C."/>
            <person name="Pinto D."/>
            <person name="Vollmers J."/>
            <person name="Rivas-Marin E."/>
            <person name="Kohn T."/>
            <person name="Peeters S.H."/>
            <person name="Heuer A."/>
            <person name="Rast P."/>
            <person name="Oberbeckmann S."/>
            <person name="Bunk B."/>
            <person name="Jeske O."/>
            <person name="Meyerdierks A."/>
            <person name="Storesund J.E."/>
            <person name="Kallscheuer N."/>
            <person name="Luecker S."/>
            <person name="Lage O.M."/>
            <person name="Pohl T."/>
            <person name="Merkel B.J."/>
            <person name="Hornburger P."/>
            <person name="Mueller R.-W."/>
            <person name="Bruemmer F."/>
            <person name="Labrenz M."/>
            <person name="Spormann A.M."/>
            <person name="Op Den Camp H."/>
            <person name="Overmann J."/>
            <person name="Amann R."/>
            <person name="Jetten M.S.M."/>
            <person name="Mascher T."/>
            <person name="Medema M.H."/>
            <person name="Devos D.P."/>
            <person name="Kaster A.-K."/>
            <person name="Ovreas L."/>
            <person name="Rohde M."/>
            <person name="Galperin M.Y."/>
            <person name="Jogler C."/>
        </authorList>
    </citation>
    <scope>NUCLEOTIDE SEQUENCE [LARGE SCALE GENOMIC DNA]</scope>
    <source>
        <strain evidence="1 2">Poly59</strain>
    </source>
</reference>
<dbReference type="EMBL" id="SJPX01000002">
    <property type="protein sequence ID" value="TWU55600.1"/>
    <property type="molecule type" value="Genomic_DNA"/>
</dbReference>
<dbReference type="AlphaFoldDB" id="A0A5C6F509"/>
<evidence type="ECO:0000313" key="2">
    <source>
        <dbReference type="Proteomes" id="UP000317977"/>
    </source>
</evidence>
<proteinExistence type="predicted"/>
<keyword evidence="2" id="KW-1185">Reference proteome</keyword>
<organism evidence="1 2">
    <name type="scientific">Rubripirellula reticaptiva</name>
    <dbReference type="NCBI Taxonomy" id="2528013"/>
    <lineage>
        <taxon>Bacteria</taxon>
        <taxon>Pseudomonadati</taxon>
        <taxon>Planctomycetota</taxon>
        <taxon>Planctomycetia</taxon>
        <taxon>Pirellulales</taxon>
        <taxon>Pirellulaceae</taxon>
        <taxon>Rubripirellula</taxon>
    </lineage>
</organism>
<gene>
    <name evidence="1" type="ORF">Poly59_19000</name>
</gene>
<protein>
    <submittedName>
        <fullName evidence="1">Uncharacterized protein</fullName>
    </submittedName>
</protein>
<accession>A0A5C6F509</accession>
<evidence type="ECO:0000313" key="1">
    <source>
        <dbReference type="EMBL" id="TWU55600.1"/>
    </source>
</evidence>